<dbReference type="Proteomes" id="UP000053611">
    <property type="component" value="Unassembled WGS sequence"/>
</dbReference>
<dbReference type="RefSeq" id="XP_018280408.1">
    <property type="nucleotide sequence ID" value="XM_018422559.1"/>
</dbReference>
<feature type="region of interest" description="Disordered" evidence="1">
    <location>
        <begin position="196"/>
        <end position="219"/>
    </location>
</feature>
<feature type="compositionally biased region" description="Basic and acidic residues" evidence="1">
    <location>
        <begin position="88"/>
        <end position="101"/>
    </location>
</feature>
<name>A0A0J0XS72_9TREE</name>
<proteinExistence type="predicted"/>
<sequence>MSRPVMPINTQSPSSSSSRSASGRPRINALSPLQTFSPLMAEADLPKVKSPTFSTSSPHSMTPASMTPRTPRSLSRSGSFTSLSRSLSKRDLAFTSRRADPDTNDSAGITTRLLLVKAPPSAPDRTLRKRSQSSSSLAAVSSSSSPPRNTQPQQTARKRSFAGASFGGFGPMTQLKRDASNPDLSAAAAAATATAIDSSPTGGHGGGGLTQLQRAPSLSPEEVMDLARGIMSPVAASDSGPATPGRHRRRKSTGTFKNAVGGGVVHAEPEPIALEPVEYVEMDAGVLLPFQNRPEEVKELLDHPNNAHLFTLLHQTFPQEPMRPNWKDIDVHEWNWDEFYAHLTTVDRAECPDYPWVELARDAVRHHSVSLWEKLGTCLGCDTELMMAGEEDETPASWGGLGLGDEGDFDPDQARVWIEGLEPVDAEAEERKLTAAFDDDGEFGAAGGFSSSMATIGEERHTPSGPTPAQRAGRGEIPDSFPSPEGRNQPLVQDFALASSASSASSFNSNSPLRKRGRSFVGLSITTSAPSFAPRTPGSYDEREDYVQQRTAGNPLFVSSFNTLSLEPTLGRKQSTTTYGVPAAHADSFRGFQKPGDRMLRRSSGTGLSESAITFVSDSSVDGPFR</sequence>
<feature type="region of interest" description="Disordered" evidence="1">
    <location>
        <begin position="233"/>
        <end position="262"/>
    </location>
</feature>
<keyword evidence="3" id="KW-1185">Reference proteome</keyword>
<organism evidence="2 3">
    <name type="scientific">Cutaneotrichosporon oleaginosum</name>
    <dbReference type="NCBI Taxonomy" id="879819"/>
    <lineage>
        <taxon>Eukaryota</taxon>
        <taxon>Fungi</taxon>
        <taxon>Dikarya</taxon>
        <taxon>Basidiomycota</taxon>
        <taxon>Agaricomycotina</taxon>
        <taxon>Tremellomycetes</taxon>
        <taxon>Trichosporonales</taxon>
        <taxon>Trichosporonaceae</taxon>
        <taxon>Cutaneotrichosporon</taxon>
    </lineage>
</organism>
<evidence type="ECO:0000313" key="3">
    <source>
        <dbReference type="Proteomes" id="UP000053611"/>
    </source>
</evidence>
<feature type="compositionally biased region" description="Low complexity" evidence="1">
    <location>
        <begin position="132"/>
        <end position="145"/>
    </location>
</feature>
<feature type="compositionally biased region" description="Low complexity" evidence="1">
    <location>
        <begin position="12"/>
        <end position="26"/>
    </location>
</feature>
<protein>
    <submittedName>
        <fullName evidence="2">Uncharacterized protein</fullName>
    </submittedName>
</protein>
<dbReference type="OrthoDB" id="2591449at2759"/>
<feature type="compositionally biased region" description="Polar residues" evidence="1">
    <location>
        <begin position="146"/>
        <end position="155"/>
    </location>
</feature>
<feature type="compositionally biased region" description="Polar residues" evidence="1">
    <location>
        <begin position="51"/>
        <end position="70"/>
    </location>
</feature>
<evidence type="ECO:0000256" key="1">
    <source>
        <dbReference type="SAM" id="MobiDB-lite"/>
    </source>
</evidence>
<reference evidence="2 3" key="1">
    <citation type="submission" date="2015-03" db="EMBL/GenBank/DDBJ databases">
        <title>Genomics and transcriptomics of the oil-accumulating basidiomycete yeast T. oleaginosus allow insights into substrate utilization and the diverse evolutionary trajectories of mating systems in fungi.</title>
        <authorList>
            <consortium name="DOE Joint Genome Institute"/>
            <person name="Kourist R."/>
            <person name="Kracht O."/>
            <person name="Bracharz F."/>
            <person name="Lipzen A."/>
            <person name="Nolan M."/>
            <person name="Ohm R."/>
            <person name="Grigoriev I."/>
            <person name="Sun S."/>
            <person name="Heitman J."/>
            <person name="Bruck T."/>
            <person name="Nowrousian M."/>
        </authorList>
    </citation>
    <scope>NUCLEOTIDE SEQUENCE [LARGE SCALE GENOMIC DNA]</scope>
    <source>
        <strain evidence="2 3">IBC0246</strain>
    </source>
</reference>
<feature type="region of interest" description="Disordered" evidence="1">
    <location>
        <begin position="456"/>
        <end position="489"/>
    </location>
</feature>
<evidence type="ECO:0000313" key="2">
    <source>
        <dbReference type="EMBL" id="KLT43917.1"/>
    </source>
</evidence>
<feature type="compositionally biased region" description="Low complexity" evidence="1">
    <location>
        <begin position="72"/>
        <end position="86"/>
    </location>
</feature>
<accession>A0A0J0XS72</accession>
<dbReference type="EMBL" id="KQ087190">
    <property type="protein sequence ID" value="KLT43917.1"/>
    <property type="molecule type" value="Genomic_DNA"/>
</dbReference>
<feature type="region of interest" description="Disordered" evidence="1">
    <location>
        <begin position="1"/>
        <end position="181"/>
    </location>
</feature>
<dbReference type="AlphaFoldDB" id="A0A0J0XS72"/>
<dbReference type="GeneID" id="28983162"/>
<dbReference type="STRING" id="879819.A0A0J0XS72"/>
<gene>
    <name evidence="2" type="ORF">CC85DRAFT_283960</name>
</gene>